<dbReference type="KEGG" id="bxe:Bxe_A0451"/>
<feature type="region of interest" description="Disordered" evidence="1">
    <location>
        <begin position="58"/>
        <end position="97"/>
    </location>
</feature>
<dbReference type="PATRIC" id="fig|266265.5.peg.4167"/>
<name>Q13TV7_PARXL</name>
<proteinExistence type="predicted"/>
<reference evidence="2 3" key="1">
    <citation type="journal article" date="2006" name="Proc. Natl. Acad. Sci. U.S.A.">
        <title>Burkholderia xenovorans LB400 harbors a multi-replicon, 9.73-Mbp genome shaped for versatility.</title>
        <authorList>
            <person name="Chain P.S."/>
            <person name="Denef V.J."/>
            <person name="Konstantinidis K.T."/>
            <person name="Vergez L.M."/>
            <person name="Agullo L."/>
            <person name="Reyes V.L."/>
            <person name="Hauser L."/>
            <person name="Cordova M."/>
            <person name="Gomez L."/>
            <person name="Gonzalez M."/>
            <person name="Land M."/>
            <person name="Lao V."/>
            <person name="Larimer F."/>
            <person name="LiPuma J.J."/>
            <person name="Mahenthiralingam E."/>
            <person name="Malfatti S.A."/>
            <person name="Marx C.J."/>
            <person name="Parnell J.J."/>
            <person name="Ramette A."/>
            <person name="Richardson P."/>
            <person name="Seeger M."/>
            <person name="Smith D."/>
            <person name="Spilker T."/>
            <person name="Sul W.J."/>
            <person name="Tsoi T.V."/>
            <person name="Ulrich L.E."/>
            <person name="Zhulin I.B."/>
            <person name="Tiedje J.M."/>
        </authorList>
    </citation>
    <scope>NUCLEOTIDE SEQUENCE [LARGE SCALE GENOMIC DNA]</scope>
    <source>
        <strain evidence="2 3">LB400</strain>
    </source>
</reference>
<protein>
    <submittedName>
        <fullName evidence="2">Uncharacterized protein</fullName>
    </submittedName>
</protein>
<dbReference type="Proteomes" id="UP000001817">
    <property type="component" value="Chromosome 1"/>
</dbReference>
<sequence>MRDALDAVCRIREAFACGVADKCSGAGQDTGSGRWLDDRVRVFTESVIVTRSDRLTAAAEGERRLPSKAGARSRLPSSRESKRLRGANTALAAAGHP</sequence>
<evidence type="ECO:0000256" key="1">
    <source>
        <dbReference type="SAM" id="MobiDB-lite"/>
    </source>
</evidence>
<organism evidence="2 3">
    <name type="scientific">Paraburkholderia xenovorans (strain LB400)</name>
    <dbReference type="NCBI Taxonomy" id="266265"/>
    <lineage>
        <taxon>Bacteria</taxon>
        <taxon>Pseudomonadati</taxon>
        <taxon>Pseudomonadota</taxon>
        <taxon>Betaproteobacteria</taxon>
        <taxon>Burkholderiales</taxon>
        <taxon>Burkholderiaceae</taxon>
        <taxon>Paraburkholderia</taxon>
    </lineage>
</organism>
<evidence type="ECO:0000313" key="2">
    <source>
        <dbReference type="EMBL" id="ABE32482.1"/>
    </source>
</evidence>
<evidence type="ECO:0000313" key="3">
    <source>
        <dbReference type="Proteomes" id="UP000001817"/>
    </source>
</evidence>
<gene>
    <name evidence="2" type="ORF">Bxe_A0451</name>
</gene>
<dbReference type="EMBL" id="CP000270">
    <property type="protein sequence ID" value="ABE32482.1"/>
    <property type="molecule type" value="Genomic_DNA"/>
</dbReference>
<dbReference type="AlphaFoldDB" id="Q13TV7"/>
<accession>Q13TV7</accession>
<keyword evidence="3" id="KW-1185">Reference proteome</keyword>
<dbReference type="STRING" id="266265.Bxe_A0451"/>